<evidence type="ECO:0000256" key="1">
    <source>
        <dbReference type="SAM" id="SignalP"/>
    </source>
</evidence>
<sequence length="935" mass="108147">MKIQLFLLTSILLVFSQVALAQTKITGTLIDSVYNRVLESTTVSVYEQGKKSVDKVTMTDRYGKFEILESFAGKPLILELSHQGYEVIRFDFQLSANEKKDFGKINMKQILNEIDVVDLIPPVRMNGDTIEFNADAFQLDSNAVIEDLLNKLPGMVVWGDGAVTYNGRTIPNVLVNGKQFFGSDMAIALQNIDKKAVDKLQIYDKRNHEEKEKDPEGKKLEMNVVLKEGKQNMLFGNIGAGYGTEDRHQTSLNVNKATKKAQITAAYSGSNINKDLANIDQLLKNTTFKGIGINADFTPDFLRQGILEQQIIGGRYQYDFNGEGKPNLQHTATGNVTARWNKNRNKDESNTILLNPESTDHNFRSYSSENEQEWRVQTANFTLNKFNYNYQQDKRTINYHGNVWMDNSKNDDSNSSLTTYDYLNNQSYNKLDNSDITYRKNLSYNGSIDVQAKPNYSIDGKSQLSFVENLSVNLQLNGNFNDAQFESFKMGDYVNLLDETLNKLSNRNYDQDESSRNFNSDLLVKHRLFGLRNRISFNNLQTYNLVSDLIENDFQKNNDLSHDSKFNQLEYEPSLEFYKTLKSKYLNGRYYYSFNLNAALGTRIFRYTNVSSLDYRNLEQKFNSFLPSLNFSYNYSKIGKYYTYHNIGYKYNEEYANLNQLRPIYDDIYPAYRYFGAVNPLKATGVHLINYRWSYNQQRQYASSIYATAEYRLYTNGLTDSLVYNENQQQNFTVQIPDGMHLLTFNLNYSKPFPIKKNHSLTLNVTANGNWGNKFQFVDGNRQEMINSRIGGNINAYYTILNKFQLGWKNDLNYYTRKDKLSTDNKNDYSSTAWNSGLAAAYQLTKRWTLNSSVDNRSNFSKFQDNNALIWNANMTYRLLKGNNLEIKLEALDLLRQNKGFYFYDGVTEFTTGNRNILTQYYMLTLSYMPRKFGK</sequence>
<gene>
    <name evidence="2" type="ORF">C4F49_04925</name>
</gene>
<name>A0A928UX89_9SPHI</name>
<keyword evidence="3" id="KW-1185">Reference proteome</keyword>
<keyword evidence="1" id="KW-0732">Signal</keyword>
<dbReference type="SUPFAM" id="SSF56935">
    <property type="entry name" value="Porins"/>
    <property type="match status" value="1"/>
</dbReference>
<reference evidence="2" key="1">
    <citation type="submission" date="2018-02" db="EMBL/GenBank/DDBJ databases">
        <authorList>
            <person name="Vasarhelyi B.M."/>
            <person name="Deshmukh S."/>
            <person name="Balint B."/>
            <person name="Kukolya J."/>
        </authorList>
    </citation>
    <scope>NUCLEOTIDE SEQUENCE</scope>
    <source>
        <strain evidence="2">KB22</strain>
    </source>
</reference>
<evidence type="ECO:0000313" key="3">
    <source>
        <dbReference type="Proteomes" id="UP000616201"/>
    </source>
</evidence>
<feature type="chain" id="PRO_5037391081" evidence="1">
    <location>
        <begin position="22"/>
        <end position="935"/>
    </location>
</feature>
<dbReference type="RefSeq" id="WP_196935717.1">
    <property type="nucleotide sequence ID" value="NZ_MU158698.1"/>
</dbReference>
<proteinExistence type="predicted"/>
<dbReference type="Proteomes" id="UP000616201">
    <property type="component" value="Unassembled WGS sequence"/>
</dbReference>
<dbReference type="EMBL" id="PRDK01000003">
    <property type="protein sequence ID" value="MBE8713015.1"/>
    <property type="molecule type" value="Genomic_DNA"/>
</dbReference>
<comment type="caution">
    <text evidence="2">The sequence shown here is derived from an EMBL/GenBank/DDBJ whole genome shotgun (WGS) entry which is preliminary data.</text>
</comment>
<evidence type="ECO:0000313" key="2">
    <source>
        <dbReference type="EMBL" id="MBE8713015.1"/>
    </source>
</evidence>
<dbReference type="AlphaFoldDB" id="A0A928UX89"/>
<organism evidence="2 3">
    <name type="scientific">Sphingobacterium hungaricum</name>
    <dbReference type="NCBI Taxonomy" id="2082723"/>
    <lineage>
        <taxon>Bacteria</taxon>
        <taxon>Pseudomonadati</taxon>
        <taxon>Bacteroidota</taxon>
        <taxon>Sphingobacteriia</taxon>
        <taxon>Sphingobacteriales</taxon>
        <taxon>Sphingobacteriaceae</taxon>
        <taxon>Sphingobacterium</taxon>
    </lineage>
</organism>
<protein>
    <submittedName>
        <fullName evidence="2">Uncharacterized protein</fullName>
    </submittedName>
</protein>
<accession>A0A928UX89</accession>
<feature type="signal peptide" evidence="1">
    <location>
        <begin position="1"/>
        <end position="21"/>
    </location>
</feature>